<dbReference type="AlphaFoldDB" id="A0A6J4N332"/>
<dbReference type="Pfam" id="PF07508">
    <property type="entry name" value="Recombinase"/>
    <property type="match status" value="1"/>
</dbReference>
<dbReference type="PANTHER" id="PTHR30461:SF23">
    <property type="entry name" value="DNA RECOMBINASE-RELATED"/>
    <property type="match status" value="1"/>
</dbReference>
<protein>
    <submittedName>
        <fullName evidence="3">Recombinase</fullName>
    </submittedName>
</protein>
<organism evidence="3">
    <name type="scientific">uncultured Phycisphaerae bacterium</name>
    <dbReference type="NCBI Taxonomy" id="904963"/>
    <lineage>
        <taxon>Bacteria</taxon>
        <taxon>Pseudomonadati</taxon>
        <taxon>Planctomycetota</taxon>
        <taxon>Phycisphaerae</taxon>
        <taxon>environmental samples</taxon>
    </lineage>
</organism>
<dbReference type="PANTHER" id="PTHR30461">
    <property type="entry name" value="DNA-INVERTASE FROM LAMBDOID PROPHAGE"/>
    <property type="match status" value="1"/>
</dbReference>
<dbReference type="GO" id="GO:0003677">
    <property type="term" value="F:DNA binding"/>
    <property type="evidence" value="ECO:0007669"/>
    <property type="project" value="InterPro"/>
</dbReference>
<feature type="region of interest" description="Disordered" evidence="1">
    <location>
        <begin position="1"/>
        <end position="37"/>
    </location>
</feature>
<sequence>MIELGYRQGGPAGSGVRRMPADQAGRPKGVLGRGEQKSLQTDRVVLVPGPDQEVATVRSIYQAFVRDGRREHEIARDLQARGEPTGSGRPWTRGMVHEILTNEKYVGDNVYNRVSFKPKRKRVRNPPAMWVRHDGAFDAVVDPQSFFTARGILQERGRRLTDEEMVERLRGLLATRPHLTAGAIDAADGLPSSSAYRARFGSLVAAYRLAGYTPDRDDEFLEVDRRRRRALYPG</sequence>
<dbReference type="Gene3D" id="3.90.1750.20">
    <property type="entry name" value="Putative Large Serine Recombinase, Chain B, Domain 2"/>
    <property type="match status" value="1"/>
</dbReference>
<name>A0A6J4N332_9BACT</name>
<dbReference type="InterPro" id="IPR038109">
    <property type="entry name" value="DNA_bind_recomb_sf"/>
</dbReference>
<dbReference type="GO" id="GO:0000150">
    <property type="term" value="F:DNA strand exchange activity"/>
    <property type="evidence" value="ECO:0007669"/>
    <property type="project" value="InterPro"/>
</dbReference>
<evidence type="ECO:0000256" key="1">
    <source>
        <dbReference type="SAM" id="MobiDB-lite"/>
    </source>
</evidence>
<gene>
    <name evidence="3" type="ORF">AVDCRST_MAG64-121</name>
</gene>
<evidence type="ECO:0000259" key="2">
    <source>
        <dbReference type="Pfam" id="PF07508"/>
    </source>
</evidence>
<feature type="domain" description="Recombinase" evidence="2">
    <location>
        <begin position="52"/>
        <end position="156"/>
    </location>
</feature>
<feature type="non-terminal residue" evidence="3">
    <location>
        <position position="234"/>
    </location>
</feature>
<reference evidence="3" key="1">
    <citation type="submission" date="2020-02" db="EMBL/GenBank/DDBJ databases">
        <authorList>
            <person name="Meier V. D."/>
        </authorList>
    </citation>
    <scope>NUCLEOTIDE SEQUENCE</scope>
    <source>
        <strain evidence="3">AVDCRST_MAG64</strain>
    </source>
</reference>
<dbReference type="InterPro" id="IPR011109">
    <property type="entry name" value="DNA_bind_recombinase_dom"/>
</dbReference>
<evidence type="ECO:0000313" key="3">
    <source>
        <dbReference type="EMBL" id="CAA9373615.1"/>
    </source>
</evidence>
<dbReference type="EMBL" id="CADCUQ010000034">
    <property type="protein sequence ID" value="CAA9373615.1"/>
    <property type="molecule type" value="Genomic_DNA"/>
</dbReference>
<dbReference type="InterPro" id="IPR050639">
    <property type="entry name" value="SSR_resolvase"/>
</dbReference>
<proteinExistence type="predicted"/>
<accession>A0A6J4N332</accession>